<feature type="compositionally biased region" description="Low complexity" evidence="1">
    <location>
        <begin position="625"/>
        <end position="635"/>
    </location>
</feature>
<feature type="compositionally biased region" description="Polar residues" evidence="1">
    <location>
        <begin position="145"/>
        <end position="155"/>
    </location>
</feature>
<evidence type="ECO:0000313" key="3">
    <source>
        <dbReference type="Proteomes" id="UP001302602"/>
    </source>
</evidence>
<dbReference type="GeneID" id="87829540"/>
<evidence type="ECO:0000256" key="1">
    <source>
        <dbReference type="SAM" id="MobiDB-lite"/>
    </source>
</evidence>
<sequence length="774" mass="81701">MPSPSKTTLKAAVSRCPASHPAADSQRNSNLSPPRAARIKPAAGILTTGTTAAGRRTARITTTTAACSAAATTSTSRHPLRLRDQNATQTLRAVKPRREATKSPVFTASKMPPYERPPVAGHRQPTVARAVNKPPLTPKIAARAPTSQQPPTLATTPLGRRPPSESTVNASGSRDRDDLTSPVSAFLSSNITPRSGSRQSRVDSVNSTPNSTPNPDRNESLETRSGLGVPGGDDTHRKPALTFSPPSEVGTGAKQDRDSKFFYASDAQKPTPQPTSSRSPPVQQPKPPTFFYANGNVAPERPGAPPVPFSPPLTSLSSQDGLMSKFIYANGAPELQPAAKIGRSPQTSSGSVVSTASRLPTSKQGSIPRATSPVKHQQHAAPPKPGGSTATSPRSPGPVISSQGSNQPSLAKVGADTHARPKSHISTKSGATPEPPATTRRVSAQSSVPSSGSTSPLQTPQPGLTLPPNPASAGFSSLLQAAEDFAGPPEDAQQPESLNSPTKTSSQDGQQATEDLVTNARRERKVQDLEITNASLEAINRTLERQLRKQTAELRRYQRLSRSGRLSFGSTVAGSRVPSESTVDGGGLARAGMGLDDLSEEESEIAAEDAELEELEEEEEDDGDVSGSEASGAGDLSLGANELRQRKRRRDERRLQLDLSKHQQLLVDSQKINQSLKRCLGWTEELIKEGKRALAYQVRVSDVELGGRVLAPEEVEIREREDDEAAEDVTLGDETIHAVDALGGGSLAEADASSAWSKGPQDRDSGIELTADGG</sequence>
<accession>A0AAN6U0T5</accession>
<feature type="region of interest" description="Disordered" evidence="1">
    <location>
        <begin position="337"/>
        <end position="529"/>
    </location>
</feature>
<feature type="compositionally biased region" description="Pro residues" evidence="1">
    <location>
        <begin position="302"/>
        <end position="311"/>
    </location>
</feature>
<dbReference type="AlphaFoldDB" id="A0AAN6U0T5"/>
<feature type="region of interest" description="Disordered" evidence="1">
    <location>
        <begin position="749"/>
        <end position="774"/>
    </location>
</feature>
<feature type="compositionally biased region" description="Low complexity" evidence="1">
    <location>
        <begin position="443"/>
        <end position="464"/>
    </location>
</feature>
<dbReference type="Proteomes" id="UP001302602">
    <property type="component" value="Unassembled WGS sequence"/>
</dbReference>
<proteinExistence type="predicted"/>
<dbReference type="PANTHER" id="PTHR38701:SF1">
    <property type="entry name" value="UP-REGULATED DURING SEPTATION PROTEIN 1 DOMAIN-CONTAINING PROTEIN"/>
    <property type="match status" value="1"/>
</dbReference>
<reference evidence="2" key="1">
    <citation type="journal article" date="2023" name="Mol. Phylogenet. Evol.">
        <title>Genome-scale phylogeny and comparative genomics of the fungal order Sordariales.</title>
        <authorList>
            <person name="Hensen N."/>
            <person name="Bonometti L."/>
            <person name="Westerberg I."/>
            <person name="Brannstrom I.O."/>
            <person name="Guillou S."/>
            <person name="Cros-Aarteil S."/>
            <person name="Calhoun S."/>
            <person name="Haridas S."/>
            <person name="Kuo A."/>
            <person name="Mondo S."/>
            <person name="Pangilinan J."/>
            <person name="Riley R."/>
            <person name="LaButti K."/>
            <person name="Andreopoulos B."/>
            <person name="Lipzen A."/>
            <person name="Chen C."/>
            <person name="Yan M."/>
            <person name="Daum C."/>
            <person name="Ng V."/>
            <person name="Clum A."/>
            <person name="Steindorff A."/>
            <person name="Ohm R.A."/>
            <person name="Martin F."/>
            <person name="Silar P."/>
            <person name="Natvig D.O."/>
            <person name="Lalanne C."/>
            <person name="Gautier V."/>
            <person name="Ament-Velasquez S.L."/>
            <person name="Kruys A."/>
            <person name="Hutchinson M.I."/>
            <person name="Powell A.J."/>
            <person name="Barry K."/>
            <person name="Miller A.N."/>
            <person name="Grigoriev I.V."/>
            <person name="Debuchy R."/>
            <person name="Gladieux P."/>
            <person name="Hiltunen Thoren M."/>
            <person name="Johannesson H."/>
        </authorList>
    </citation>
    <scope>NUCLEOTIDE SEQUENCE</scope>
    <source>
        <strain evidence="2">CBS 731.68</strain>
    </source>
</reference>
<feature type="compositionally biased region" description="Polar residues" evidence="1">
    <location>
        <begin position="181"/>
        <end position="215"/>
    </location>
</feature>
<comment type="caution">
    <text evidence="2">The sequence shown here is derived from an EMBL/GenBank/DDBJ whole genome shotgun (WGS) entry which is preliminary data.</text>
</comment>
<feature type="compositionally biased region" description="Acidic residues" evidence="1">
    <location>
        <begin position="597"/>
        <end position="624"/>
    </location>
</feature>
<name>A0AAN6U0T5_9PEZI</name>
<feature type="compositionally biased region" description="Polar residues" evidence="1">
    <location>
        <begin position="494"/>
        <end position="513"/>
    </location>
</feature>
<organism evidence="2 3">
    <name type="scientific">Parathielavia appendiculata</name>
    <dbReference type="NCBI Taxonomy" id="2587402"/>
    <lineage>
        <taxon>Eukaryota</taxon>
        <taxon>Fungi</taxon>
        <taxon>Dikarya</taxon>
        <taxon>Ascomycota</taxon>
        <taxon>Pezizomycotina</taxon>
        <taxon>Sordariomycetes</taxon>
        <taxon>Sordariomycetidae</taxon>
        <taxon>Sordariales</taxon>
        <taxon>Chaetomiaceae</taxon>
        <taxon>Parathielavia</taxon>
    </lineage>
</organism>
<evidence type="ECO:0000313" key="2">
    <source>
        <dbReference type="EMBL" id="KAK4124263.1"/>
    </source>
</evidence>
<feature type="region of interest" description="Disordered" evidence="1">
    <location>
        <begin position="69"/>
        <end position="123"/>
    </location>
</feature>
<feature type="compositionally biased region" description="Low complexity" evidence="1">
    <location>
        <begin position="42"/>
        <end position="51"/>
    </location>
</feature>
<feature type="compositionally biased region" description="Polar residues" evidence="1">
    <location>
        <begin position="344"/>
        <end position="365"/>
    </location>
</feature>
<dbReference type="EMBL" id="MU853227">
    <property type="protein sequence ID" value="KAK4124263.1"/>
    <property type="molecule type" value="Genomic_DNA"/>
</dbReference>
<reference evidence="2" key="2">
    <citation type="submission" date="2023-05" db="EMBL/GenBank/DDBJ databases">
        <authorList>
            <consortium name="Lawrence Berkeley National Laboratory"/>
            <person name="Steindorff A."/>
            <person name="Hensen N."/>
            <person name="Bonometti L."/>
            <person name="Westerberg I."/>
            <person name="Brannstrom I.O."/>
            <person name="Guillou S."/>
            <person name="Cros-Aarteil S."/>
            <person name="Calhoun S."/>
            <person name="Haridas S."/>
            <person name="Kuo A."/>
            <person name="Mondo S."/>
            <person name="Pangilinan J."/>
            <person name="Riley R."/>
            <person name="Labutti K."/>
            <person name="Andreopoulos B."/>
            <person name="Lipzen A."/>
            <person name="Chen C."/>
            <person name="Yanf M."/>
            <person name="Daum C."/>
            <person name="Ng V."/>
            <person name="Clum A."/>
            <person name="Ohm R."/>
            <person name="Martin F."/>
            <person name="Silar P."/>
            <person name="Natvig D."/>
            <person name="Lalanne C."/>
            <person name="Gautier V."/>
            <person name="Ament-Velasquez S.L."/>
            <person name="Kruys A."/>
            <person name="Hutchinson M.I."/>
            <person name="Powell A.J."/>
            <person name="Barry K."/>
            <person name="Miller A.N."/>
            <person name="Grigoriev I.V."/>
            <person name="Debuchy R."/>
            <person name="Gladieux P."/>
            <person name="Thoren M.H."/>
            <person name="Johannesson H."/>
        </authorList>
    </citation>
    <scope>NUCLEOTIDE SEQUENCE</scope>
    <source>
        <strain evidence="2">CBS 731.68</strain>
    </source>
</reference>
<feature type="region of interest" description="Disordered" evidence="1">
    <location>
        <begin position="140"/>
        <end position="318"/>
    </location>
</feature>
<dbReference type="PANTHER" id="PTHR38701">
    <property type="entry name" value="CHROMOSOME 8, WHOLE GENOME SHOTGUN SEQUENCE"/>
    <property type="match status" value="1"/>
</dbReference>
<protein>
    <submittedName>
        <fullName evidence="2">Uncharacterized protein</fullName>
    </submittedName>
</protein>
<feature type="compositionally biased region" description="Polar residues" evidence="1">
    <location>
        <begin position="388"/>
        <end position="409"/>
    </location>
</feature>
<keyword evidence="3" id="KW-1185">Reference proteome</keyword>
<dbReference type="RefSeq" id="XP_062648034.1">
    <property type="nucleotide sequence ID" value="XM_062792771.1"/>
</dbReference>
<feature type="region of interest" description="Disordered" evidence="1">
    <location>
        <begin position="568"/>
        <end position="654"/>
    </location>
</feature>
<feature type="region of interest" description="Disordered" evidence="1">
    <location>
        <begin position="1"/>
        <end position="51"/>
    </location>
</feature>
<gene>
    <name evidence="2" type="ORF">N657DRAFT_644475</name>
</gene>